<dbReference type="EC" id="1.6.5.9" evidence="8"/>
<feature type="domain" description="NADH:ubiquinone oxidoreductase-like 20kDa subunit" evidence="7">
    <location>
        <begin position="22"/>
        <end position="132"/>
    </location>
</feature>
<dbReference type="Gene3D" id="3.40.50.12280">
    <property type="match status" value="1"/>
</dbReference>
<evidence type="ECO:0000256" key="4">
    <source>
        <dbReference type="ARBA" id="ARBA00022723"/>
    </source>
</evidence>
<evidence type="ECO:0000259" key="7">
    <source>
        <dbReference type="Pfam" id="PF01058"/>
    </source>
</evidence>
<dbReference type="SUPFAM" id="SSF56770">
    <property type="entry name" value="HydA/Nqo6-like"/>
    <property type="match status" value="1"/>
</dbReference>
<name>A0A9Q7AD73_9BACT</name>
<dbReference type="InterPro" id="IPR052375">
    <property type="entry name" value="Complex_I_20kDa-like"/>
</dbReference>
<dbReference type="PANTHER" id="PTHR42989">
    <property type="entry name" value="HYDROGENASE-4 COMPONENT I"/>
    <property type="match status" value="1"/>
</dbReference>
<keyword evidence="5" id="KW-0408">Iron</keyword>
<dbReference type="Proteomes" id="UP000671879">
    <property type="component" value="Chromosome"/>
</dbReference>
<dbReference type="Pfam" id="PF01058">
    <property type="entry name" value="Oxidored_q6"/>
    <property type="match status" value="1"/>
</dbReference>
<gene>
    <name evidence="8" type="primary">nuoB</name>
    <name evidence="8" type="ORF">KAR29_07970</name>
</gene>
<reference evidence="9" key="1">
    <citation type="submission" date="2021-04" db="EMBL/GenBank/DDBJ databases">
        <title>A novel Synergistetes isolate from a pyrite-forming mixed culture.</title>
        <authorList>
            <person name="Bunk B."/>
            <person name="Sproer C."/>
            <person name="Spring S."/>
            <person name="Pester M."/>
        </authorList>
    </citation>
    <scope>NUCLEOTIDE SEQUENCE [LARGE SCALE GENOMIC DNA]</scope>
    <source>
        <strain evidence="9">J.5.4.2-T.3.5.2</strain>
    </source>
</reference>
<evidence type="ECO:0000313" key="8">
    <source>
        <dbReference type="EMBL" id="QTX31324.1"/>
    </source>
</evidence>
<evidence type="ECO:0000256" key="3">
    <source>
        <dbReference type="ARBA" id="ARBA00022485"/>
    </source>
</evidence>
<comment type="cofactor">
    <cofactor evidence="1">
        <name>[4Fe-4S] cluster</name>
        <dbReference type="ChEBI" id="CHEBI:49883"/>
    </cofactor>
</comment>
<dbReference type="KEGG" id="aram:KAR29_07970"/>
<keyword evidence="3" id="KW-0004">4Fe-4S</keyword>
<dbReference type="RefSeq" id="WP_274372476.1">
    <property type="nucleotide sequence ID" value="NZ_CP072943.1"/>
</dbReference>
<dbReference type="PANTHER" id="PTHR42989:SF1">
    <property type="entry name" value="FORMATE HYDROGENLYASE SUBUNIT 7-RELATED"/>
    <property type="match status" value="1"/>
</dbReference>
<dbReference type="EMBL" id="CP072943">
    <property type="protein sequence ID" value="QTX31324.1"/>
    <property type="molecule type" value="Genomic_DNA"/>
</dbReference>
<dbReference type="GO" id="GO:0050136">
    <property type="term" value="F:NADH dehydrogenase (quinone) (non-electrogenic) activity"/>
    <property type="evidence" value="ECO:0007669"/>
    <property type="project" value="UniProtKB-EC"/>
</dbReference>
<evidence type="ECO:0000256" key="1">
    <source>
        <dbReference type="ARBA" id="ARBA00001966"/>
    </source>
</evidence>
<dbReference type="GO" id="GO:0046872">
    <property type="term" value="F:metal ion binding"/>
    <property type="evidence" value="ECO:0007669"/>
    <property type="project" value="UniProtKB-KW"/>
</dbReference>
<evidence type="ECO:0000256" key="6">
    <source>
        <dbReference type="ARBA" id="ARBA00023014"/>
    </source>
</evidence>
<protein>
    <submittedName>
        <fullName evidence="8">NADH-quinone oxidoreductase subunit NuoB</fullName>
        <ecNumber evidence="8">1.6.5.9</ecNumber>
    </submittedName>
</protein>
<dbReference type="InterPro" id="IPR006137">
    <property type="entry name" value="NADH_UbQ_OxRdtase-like_20kDa"/>
</dbReference>
<dbReference type="NCBIfam" id="NF005012">
    <property type="entry name" value="PRK06411.1"/>
    <property type="match status" value="1"/>
</dbReference>
<keyword evidence="4" id="KW-0479">Metal-binding</keyword>
<keyword evidence="6" id="KW-0411">Iron-sulfur</keyword>
<evidence type="ECO:0000256" key="5">
    <source>
        <dbReference type="ARBA" id="ARBA00023004"/>
    </source>
</evidence>
<evidence type="ECO:0000256" key="2">
    <source>
        <dbReference type="ARBA" id="ARBA00009173"/>
    </source>
</evidence>
<dbReference type="GO" id="GO:0051539">
    <property type="term" value="F:4 iron, 4 sulfur cluster binding"/>
    <property type="evidence" value="ECO:0007669"/>
    <property type="project" value="UniProtKB-KW"/>
</dbReference>
<dbReference type="AlphaFoldDB" id="A0A9Q7AD73"/>
<sequence>MERSWEALSKSLWIYHWNSGSCNGCDGEWLSSFGPRYDLERLGVRCVESPRQADLLLVTGAVCSCQVDLLRRTYAMMAEPRLVMAFGVCAVSGGIFRDSPVGCGPLDAILPVDVYVLGCPPRPEALVEGLTRVVLEVERRCALSERRRSL</sequence>
<keyword evidence="8" id="KW-0560">Oxidoreductase</keyword>
<proteinExistence type="inferred from homology"/>
<organism evidence="8 9">
    <name type="scientific">Aminithiophilus ramosus</name>
    <dbReference type="NCBI Taxonomy" id="3029084"/>
    <lineage>
        <taxon>Bacteria</taxon>
        <taxon>Thermotogati</taxon>
        <taxon>Synergistota</taxon>
        <taxon>Synergistia</taxon>
        <taxon>Synergistales</taxon>
        <taxon>Aminithiophilaceae</taxon>
        <taxon>Aminithiophilus</taxon>
    </lineage>
</organism>
<accession>A0A9Q7AD73</accession>
<keyword evidence="9" id="KW-1185">Reference proteome</keyword>
<comment type="similarity">
    <text evidence="2">Belongs to the complex I 20 kDa subunit family.</text>
</comment>
<evidence type="ECO:0000313" key="9">
    <source>
        <dbReference type="Proteomes" id="UP000671879"/>
    </source>
</evidence>